<keyword evidence="7" id="KW-0547">Nucleotide-binding</keyword>
<feature type="domain" description="Phytochrome chromophore attachment site" evidence="14">
    <location>
        <begin position="149"/>
        <end position="306"/>
    </location>
</feature>
<dbReference type="InterPro" id="IPR013654">
    <property type="entry name" value="PAS_2"/>
</dbReference>
<feature type="coiled-coil region" evidence="13">
    <location>
        <begin position="501"/>
        <end position="528"/>
    </location>
</feature>
<dbReference type="PANTHER" id="PTHR41523:SF8">
    <property type="entry name" value="ETHYLENE RESPONSE SENSOR PROTEIN"/>
    <property type="match status" value="1"/>
</dbReference>
<name>A0ABZ1DYW2_9RHOB</name>
<organism evidence="16 17">
    <name type="scientific">Thioclava litoralis</name>
    <dbReference type="NCBI Taxonomy" id="3076557"/>
    <lineage>
        <taxon>Bacteria</taxon>
        <taxon>Pseudomonadati</taxon>
        <taxon>Pseudomonadota</taxon>
        <taxon>Alphaproteobacteria</taxon>
        <taxon>Rhodobacterales</taxon>
        <taxon>Paracoccaceae</taxon>
        <taxon>Thioclava</taxon>
    </lineage>
</organism>
<dbReference type="RefSeq" id="WP_406721035.1">
    <property type="nucleotide sequence ID" value="NZ_CP135443.1"/>
</dbReference>
<proteinExistence type="predicted"/>
<dbReference type="GO" id="GO:0016301">
    <property type="term" value="F:kinase activity"/>
    <property type="evidence" value="ECO:0007669"/>
    <property type="project" value="UniProtKB-KW"/>
</dbReference>
<dbReference type="InterPro" id="IPR003018">
    <property type="entry name" value="GAF"/>
</dbReference>
<dbReference type="SUPFAM" id="SSF55785">
    <property type="entry name" value="PYP-like sensor domain (PAS domain)"/>
    <property type="match status" value="1"/>
</dbReference>
<evidence type="ECO:0000256" key="4">
    <source>
        <dbReference type="ARBA" id="ARBA00022553"/>
    </source>
</evidence>
<keyword evidence="3" id="KW-0600">Photoreceptor protein</keyword>
<dbReference type="InterPro" id="IPR016132">
    <property type="entry name" value="Phyto_chromo_attachment"/>
</dbReference>
<dbReference type="Gene3D" id="3.30.450.40">
    <property type="match status" value="1"/>
</dbReference>
<dbReference type="InterPro" id="IPR043150">
    <property type="entry name" value="Phytochrome_PHY_sf"/>
</dbReference>
<keyword evidence="17" id="KW-1185">Reference proteome</keyword>
<keyword evidence="11" id="KW-0675">Receptor</keyword>
<keyword evidence="9" id="KW-0067">ATP-binding</keyword>
<dbReference type="SUPFAM" id="SSF55781">
    <property type="entry name" value="GAF domain-like"/>
    <property type="match status" value="2"/>
</dbReference>
<dbReference type="SMART" id="SM00911">
    <property type="entry name" value="HWE_HK"/>
    <property type="match status" value="1"/>
</dbReference>
<evidence type="ECO:0000256" key="1">
    <source>
        <dbReference type="ARBA" id="ARBA00000085"/>
    </source>
</evidence>
<feature type="domain" description="Response regulatory" evidence="15">
    <location>
        <begin position="744"/>
        <end position="856"/>
    </location>
</feature>
<evidence type="ECO:0000256" key="8">
    <source>
        <dbReference type="ARBA" id="ARBA00022777"/>
    </source>
</evidence>
<dbReference type="Pfam" id="PF07536">
    <property type="entry name" value="HWE_HK"/>
    <property type="match status" value="1"/>
</dbReference>
<evidence type="ECO:0000256" key="12">
    <source>
        <dbReference type="PROSITE-ProRule" id="PRU00169"/>
    </source>
</evidence>
<dbReference type="Gene3D" id="3.40.50.2300">
    <property type="match status" value="1"/>
</dbReference>
<dbReference type="InterPro" id="IPR011006">
    <property type="entry name" value="CheY-like_superfamily"/>
</dbReference>
<keyword evidence="5" id="KW-0716">Sensory transduction</keyword>
<evidence type="ECO:0000256" key="6">
    <source>
        <dbReference type="ARBA" id="ARBA00022679"/>
    </source>
</evidence>
<evidence type="ECO:0000256" key="7">
    <source>
        <dbReference type="ARBA" id="ARBA00022741"/>
    </source>
</evidence>
<dbReference type="InterPro" id="IPR001789">
    <property type="entry name" value="Sig_transdc_resp-reg_receiver"/>
</dbReference>
<keyword evidence="4 12" id="KW-0597">Phosphoprotein</keyword>
<evidence type="ECO:0000259" key="15">
    <source>
        <dbReference type="PROSITE" id="PS50110"/>
    </source>
</evidence>
<dbReference type="Pfam" id="PF01590">
    <property type="entry name" value="GAF"/>
    <property type="match status" value="1"/>
</dbReference>
<reference evidence="16 17" key="1">
    <citation type="submission" date="2023-09" db="EMBL/GenBank/DDBJ databases">
        <title>Thioclava shenzhenensis sp. nov., a multidrug resistant bacteria-antagonizing species isolated from coastal seawater.</title>
        <authorList>
            <person name="Long M."/>
        </authorList>
    </citation>
    <scope>NUCLEOTIDE SEQUENCE [LARGE SCALE GENOMIC DNA]</scope>
    <source>
        <strain evidence="16 17">FTW29</strain>
    </source>
</reference>
<dbReference type="Gene3D" id="3.30.450.20">
    <property type="entry name" value="PAS domain"/>
    <property type="match status" value="1"/>
</dbReference>
<protein>
    <recommendedName>
        <fullName evidence="2">histidine kinase</fullName>
        <ecNumber evidence="2">2.7.13.3</ecNumber>
    </recommendedName>
</protein>
<evidence type="ECO:0000256" key="9">
    <source>
        <dbReference type="ARBA" id="ARBA00022840"/>
    </source>
</evidence>
<dbReference type="SMART" id="SM00065">
    <property type="entry name" value="GAF"/>
    <property type="match status" value="1"/>
</dbReference>
<keyword evidence="8 16" id="KW-0418">Kinase</keyword>
<evidence type="ECO:0000256" key="10">
    <source>
        <dbReference type="ARBA" id="ARBA00022991"/>
    </source>
</evidence>
<evidence type="ECO:0000256" key="11">
    <source>
        <dbReference type="ARBA" id="ARBA00023170"/>
    </source>
</evidence>
<evidence type="ECO:0000313" key="16">
    <source>
        <dbReference type="EMBL" id="WRY33995.1"/>
    </source>
</evidence>
<dbReference type="SMART" id="SM00448">
    <property type="entry name" value="REC"/>
    <property type="match status" value="1"/>
</dbReference>
<dbReference type="Pfam" id="PF00360">
    <property type="entry name" value="PHY"/>
    <property type="match status" value="1"/>
</dbReference>
<evidence type="ECO:0000256" key="13">
    <source>
        <dbReference type="SAM" id="Coils"/>
    </source>
</evidence>
<evidence type="ECO:0000313" key="17">
    <source>
        <dbReference type="Proteomes" id="UP001623290"/>
    </source>
</evidence>
<dbReference type="InterPro" id="IPR029016">
    <property type="entry name" value="GAF-like_dom_sf"/>
</dbReference>
<dbReference type="SUPFAM" id="SSF52172">
    <property type="entry name" value="CheY-like"/>
    <property type="match status" value="1"/>
</dbReference>
<keyword evidence="10" id="KW-0157">Chromophore</keyword>
<dbReference type="Proteomes" id="UP001623290">
    <property type="component" value="Chromosome"/>
</dbReference>
<dbReference type="PANTHER" id="PTHR41523">
    <property type="entry name" value="TWO-COMPONENT SYSTEM SENSOR PROTEIN"/>
    <property type="match status" value="1"/>
</dbReference>
<evidence type="ECO:0000256" key="5">
    <source>
        <dbReference type="ARBA" id="ARBA00022606"/>
    </source>
</evidence>
<evidence type="ECO:0000256" key="2">
    <source>
        <dbReference type="ARBA" id="ARBA00012438"/>
    </source>
</evidence>
<accession>A0ABZ1DYW2</accession>
<dbReference type="InterPro" id="IPR011102">
    <property type="entry name" value="Sig_transdc_His_kinase_HWE"/>
</dbReference>
<dbReference type="InterPro" id="IPR001294">
    <property type="entry name" value="Phytochrome"/>
</dbReference>
<dbReference type="InterPro" id="IPR036890">
    <property type="entry name" value="HATPase_C_sf"/>
</dbReference>
<dbReference type="PROSITE" id="PS50046">
    <property type="entry name" value="PHYTOCHROME_2"/>
    <property type="match status" value="1"/>
</dbReference>
<dbReference type="InterPro" id="IPR035965">
    <property type="entry name" value="PAS-like_dom_sf"/>
</dbReference>
<comment type="catalytic activity">
    <reaction evidence="1">
        <text>ATP + protein L-histidine = ADP + protein N-phospho-L-histidine.</text>
        <dbReference type="EC" id="2.7.13.3"/>
    </reaction>
</comment>
<gene>
    <name evidence="16" type="ORF">RPE78_01505</name>
</gene>
<dbReference type="EMBL" id="CP135443">
    <property type="protein sequence ID" value="WRY33995.1"/>
    <property type="molecule type" value="Genomic_DNA"/>
</dbReference>
<dbReference type="Pfam" id="PF08446">
    <property type="entry name" value="PAS_2"/>
    <property type="match status" value="1"/>
</dbReference>
<evidence type="ECO:0000259" key="14">
    <source>
        <dbReference type="PROSITE" id="PS50046"/>
    </source>
</evidence>
<sequence>MTQMPDYSALTQTDLTNCDREPIHQLGRVQSWACLIALSHDWIVQHHSANAARMLGLAAEDLLGLPLADLLPVQTKQLIRAHLTRLSLDQQTVRLFGLEIGRRGVLFDVAAHAYKHGFILEFEIKKSHNHASDLAVVQPLIQKLSTMRDVPQMASSAAESLRRLTGFARVMVYQFSPDGSGKVIAEALAPGMSGYLGLRFPGSDIPKQARALYKRSLLRLIGNVDDAGSEILPAQNPMGEPLDLSLSVSRSVSPIHLEYLRNMGVQASMSVSILNQGELWGLIACHHPEPLIMDYEKRTSVELFGQLFAYELARAETMIENESALRAQETHNRIMALVSATSEWAENFSDIARQIEDLIQFDGITLYSDGKLLTQGTTPTEEQFYRLARYLNTASGSRVYATDHLSKGFPEAASYQEDCAGLLALPISRRPRDYLVLFRREIAKSVTWAGNPEKPVEHGPNGDRLSPRKSFEAWREEVHGHCAPWAAGELRAAEALRGTLLEVVLKLTDQAEKERKQAQERQALLISELNHRVRNILNLIRSIMKQSSSGAETLSEFTVALDGRINALARAHDQLTRDQFAPIPLAELIEVEANAFGLGNKSRLDFRGQNIVITAEAFTPLALVFHELVTNSVKYGALHAPSGRVEIGITEEPDGTWTIDWHERGGPVVRAPTRRGFGSTVIEKTIPHELKGAAEVRYNSAGVEARFSLPANIVITHRPFDGNPEINMQDETSPASGEPWVGGPALVLEDTMIVALDLAGMLEDMGADEVRTAASVAEALSILKDGFVPKLAVLDVNLGEETSLPVAEHLAAQGVPIVLASGYDANEAGIDAYPEAELMRKPYTTGDLSDVLTKMGFLRN</sequence>
<dbReference type="PROSITE" id="PS50110">
    <property type="entry name" value="RESPONSE_REGULATORY"/>
    <property type="match status" value="1"/>
</dbReference>
<evidence type="ECO:0000256" key="3">
    <source>
        <dbReference type="ARBA" id="ARBA00022543"/>
    </source>
</evidence>
<dbReference type="EC" id="2.7.13.3" evidence="2"/>
<dbReference type="Gene3D" id="3.30.450.270">
    <property type="match status" value="1"/>
</dbReference>
<dbReference type="PRINTS" id="PR01033">
    <property type="entry name" value="PHYTOCHROME"/>
</dbReference>
<keyword evidence="6" id="KW-0808">Transferase</keyword>
<dbReference type="Gene3D" id="3.30.565.10">
    <property type="entry name" value="Histidine kinase-like ATPase, C-terminal domain"/>
    <property type="match status" value="1"/>
</dbReference>
<feature type="modified residue" description="4-aspartylphosphate" evidence="12">
    <location>
        <position position="795"/>
    </location>
</feature>
<keyword evidence="13" id="KW-0175">Coiled coil</keyword>
<dbReference type="InterPro" id="IPR013515">
    <property type="entry name" value="Phytochrome_cen-reg"/>
</dbReference>